<comment type="caution">
    <text evidence="8">The sequence shown here is derived from an EMBL/GenBank/DDBJ whole genome shotgun (WGS) entry which is preliminary data.</text>
</comment>
<feature type="transmembrane region" description="Helical" evidence="6">
    <location>
        <begin position="76"/>
        <end position="95"/>
    </location>
</feature>
<feature type="transmembrane region" description="Helical" evidence="6">
    <location>
        <begin position="101"/>
        <end position="123"/>
    </location>
</feature>
<evidence type="ECO:0000313" key="8">
    <source>
        <dbReference type="EMBL" id="PCK21240.1"/>
    </source>
</evidence>
<evidence type="ECO:0000256" key="5">
    <source>
        <dbReference type="ARBA" id="ARBA00023136"/>
    </source>
</evidence>
<keyword evidence="4 6" id="KW-1133">Transmembrane helix</keyword>
<comment type="similarity">
    <text evidence="2">Belongs to the GtrA family.</text>
</comment>
<dbReference type="InterPro" id="IPR007267">
    <property type="entry name" value="GtrA_DPMS_TM"/>
</dbReference>
<dbReference type="InterPro" id="IPR051401">
    <property type="entry name" value="GtrA_CellWall_Glycosyl"/>
</dbReference>
<dbReference type="PANTHER" id="PTHR38459">
    <property type="entry name" value="PROPHAGE BACTOPRENOL-LINKED GLUCOSE TRANSLOCASE HOMOLOG"/>
    <property type="match status" value="1"/>
</dbReference>
<organism evidence="8 9">
    <name type="scientific">Bacillus pumilus</name>
    <name type="common">Bacillus mesentericus</name>
    <dbReference type="NCBI Taxonomy" id="1408"/>
    <lineage>
        <taxon>Bacteria</taxon>
        <taxon>Bacillati</taxon>
        <taxon>Bacillota</taxon>
        <taxon>Bacilli</taxon>
        <taxon>Bacillales</taxon>
        <taxon>Bacillaceae</taxon>
        <taxon>Bacillus</taxon>
    </lineage>
</organism>
<dbReference type="EMBL" id="NKHG01000065">
    <property type="protein sequence ID" value="PCK21240.1"/>
    <property type="molecule type" value="Genomic_DNA"/>
</dbReference>
<feature type="transmembrane region" description="Helical" evidence="6">
    <location>
        <begin position="9"/>
        <end position="32"/>
    </location>
</feature>
<dbReference type="GO" id="GO:0000271">
    <property type="term" value="P:polysaccharide biosynthetic process"/>
    <property type="evidence" value="ECO:0007669"/>
    <property type="project" value="InterPro"/>
</dbReference>
<evidence type="ECO:0000313" key="9">
    <source>
        <dbReference type="Proteomes" id="UP000228754"/>
    </source>
</evidence>
<feature type="transmembrane region" description="Helical" evidence="6">
    <location>
        <begin position="38"/>
        <end position="55"/>
    </location>
</feature>
<evidence type="ECO:0000256" key="1">
    <source>
        <dbReference type="ARBA" id="ARBA00004141"/>
    </source>
</evidence>
<dbReference type="OrthoDB" id="9812049at2"/>
<gene>
    <name evidence="8" type="ORF">CEY02_09055</name>
</gene>
<dbReference type="GO" id="GO:0005886">
    <property type="term" value="C:plasma membrane"/>
    <property type="evidence" value="ECO:0007669"/>
    <property type="project" value="TreeGrafter"/>
</dbReference>
<evidence type="ECO:0000256" key="6">
    <source>
        <dbReference type="SAM" id="Phobius"/>
    </source>
</evidence>
<evidence type="ECO:0000256" key="2">
    <source>
        <dbReference type="ARBA" id="ARBA00009399"/>
    </source>
</evidence>
<keyword evidence="3 6" id="KW-0812">Transmembrane</keyword>
<dbReference type="Pfam" id="PF04138">
    <property type="entry name" value="GtrA_DPMS_TM"/>
    <property type="match status" value="1"/>
</dbReference>
<dbReference type="PANTHER" id="PTHR38459:SF1">
    <property type="entry name" value="PROPHAGE BACTOPRENOL-LINKED GLUCOSE TRANSLOCASE HOMOLOG"/>
    <property type="match status" value="1"/>
</dbReference>
<evidence type="ECO:0000256" key="4">
    <source>
        <dbReference type="ARBA" id="ARBA00022989"/>
    </source>
</evidence>
<comment type="subcellular location">
    <subcellularLocation>
        <location evidence="1">Membrane</location>
        <topology evidence="1">Multi-pass membrane protein</topology>
    </subcellularLocation>
</comment>
<name>A0A2A5IV86_BACPU</name>
<feature type="domain" description="GtrA/DPMS transmembrane" evidence="7">
    <location>
        <begin position="12"/>
        <end position="124"/>
    </location>
</feature>
<accession>A0A2A5IV86</accession>
<dbReference type="AlphaFoldDB" id="A0A2A5IV86"/>
<dbReference type="Proteomes" id="UP000228754">
    <property type="component" value="Unassembled WGS sequence"/>
</dbReference>
<evidence type="ECO:0000259" key="7">
    <source>
        <dbReference type="Pfam" id="PF04138"/>
    </source>
</evidence>
<keyword evidence="5 6" id="KW-0472">Membrane</keyword>
<sequence length="135" mass="15578">MTGRNIRTYVAFSIVGASNTLIDFLFFFFLTACFVPHFLAQCLSYSAGMLNSYIWNRKWTFQVKKKADKWEWIKWITVNGTACLLTFLVLYVMQLADFSLFISKVVATLIGIIVTFTGSRVWVFQTGNKPSEMER</sequence>
<proteinExistence type="inferred from homology"/>
<protein>
    <recommendedName>
        <fullName evidence="7">GtrA/DPMS transmembrane domain-containing protein</fullName>
    </recommendedName>
</protein>
<evidence type="ECO:0000256" key="3">
    <source>
        <dbReference type="ARBA" id="ARBA00022692"/>
    </source>
</evidence>
<reference evidence="8 9" key="1">
    <citation type="submission" date="2017-06" db="EMBL/GenBank/DDBJ databases">
        <title>Draft Genome Sequence of Bacillus sp Strain 36R Isolated from saline sediment at Atanasia, Sonora, Mexico.</title>
        <authorList>
            <person name="Sanchez Diaz R."/>
            <person name="Quiroz Macias M.E."/>
            <person name="Ibarra Gamez J.C."/>
            <person name="Enciso Ibarra J."/>
            <person name="Gomez Gil B."/>
            <person name="Galaviz Silva L."/>
        </authorList>
    </citation>
    <scope>NUCLEOTIDE SEQUENCE [LARGE SCALE GENOMIC DNA]</scope>
    <source>
        <strain evidence="8 9">36R_ATNSAL</strain>
    </source>
</reference>